<dbReference type="Proteomes" id="UP000326678">
    <property type="component" value="Chromosome Gxm2"/>
</dbReference>
<protein>
    <submittedName>
        <fullName evidence="1">Uncharacterized protein</fullName>
    </submittedName>
</protein>
<reference evidence="1 2" key="1">
    <citation type="submission" date="2019-10" db="EMBL/GenBank/DDBJ databases">
        <title>Genomic and transcriptomic insights into the perfect genentic adaptation of a filamentous nitrogen-fixing cyanobacterium to rice fields.</title>
        <authorList>
            <person name="Chen Z."/>
        </authorList>
    </citation>
    <scope>NUCLEOTIDE SEQUENCE [LARGE SCALE GENOMIC DNA]</scope>
    <source>
        <strain evidence="1">CCNUC1</strain>
    </source>
</reference>
<dbReference type="AlphaFoldDB" id="A0A5P8WBU8"/>
<evidence type="ECO:0000313" key="2">
    <source>
        <dbReference type="Proteomes" id="UP000326678"/>
    </source>
</evidence>
<accession>A0A5P8WBU8</accession>
<proteinExistence type="predicted"/>
<dbReference type="KEGG" id="nsh:GXM_07515"/>
<name>A0A5P8WBU8_9NOSO</name>
<keyword evidence="2" id="KW-1185">Reference proteome</keyword>
<evidence type="ECO:0000313" key="1">
    <source>
        <dbReference type="EMBL" id="QFS50021.1"/>
    </source>
</evidence>
<sequence>MRDNNSTTSALSLHPLILAKVLLPYKEVFQVFQELCTDEFG</sequence>
<organism evidence="1 2">
    <name type="scientific">Nostoc sphaeroides CCNUC1</name>
    <dbReference type="NCBI Taxonomy" id="2653204"/>
    <lineage>
        <taxon>Bacteria</taxon>
        <taxon>Bacillati</taxon>
        <taxon>Cyanobacteriota</taxon>
        <taxon>Cyanophyceae</taxon>
        <taxon>Nostocales</taxon>
        <taxon>Nostocaceae</taxon>
        <taxon>Nostoc</taxon>
    </lineage>
</organism>
<gene>
    <name evidence="1" type="ORF">GXM_07515</name>
</gene>
<dbReference type="EMBL" id="CP045227">
    <property type="protein sequence ID" value="QFS50021.1"/>
    <property type="molecule type" value="Genomic_DNA"/>
</dbReference>